<keyword evidence="3" id="KW-1185">Reference proteome</keyword>
<evidence type="ECO:0000256" key="1">
    <source>
        <dbReference type="SAM" id="Phobius"/>
    </source>
</evidence>
<keyword evidence="1" id="KW-1133">Transmembrane helix</keyword>
<comment type="caution">
    <text evidence="2">The sequence shown here is derived from an EMBL/GenBank/DDBJ whole genome shotgun (WGS) entry which is preliminary data.</text>
</comment>
<dbReference type="EMBL" id="AMRJ01000013">
    <property type="protein sequence ID" value="EKF74203.1"/>
    <property type="molecule type" value="Genomic_DNA"/>
</dbReference>
<dbReference type="Proteomes" id="UP000010164">
    <property type="component" value="Unassembled WGS sequence"/>
</dbReference>
<keyword evidence="1" id="KW-0472">Membrane</keyword>
<evidence type="ECO:0000313" key="3">
    <source>
        <dbReference type="Proteomes" id="UP000010164"/>
    </source>
</evidence>
<reference evidence="2 3" key="1">
    <citation type="journal article" date="2012" name="J. Bacteriol.">
        <title>Genome Sequence of the Alkane-Degrading Bacterium Alcanivorax hongdengensis Type Strain A-11-3.</title>
        <authorList>
            <person name="Lai Q."/>
            <person name="Shao Z."/>
        </authorList>
    </citation>
    <scope>NUCLEOTIDE SEQUENCE [LARGE SCALE GENOMIC DNA]</scope>
    <source>
        <strain evidence="2 3">A-11-3</strain>
    </source>
</reference>
<dbReference type="OrthoDB" id="6079495at2"/>
<keyword evidence="1" id="KW-0812">Transmembrane</keyword>
<dbReference type="InterPro" id="IPR019670">
    <property type="entry name" value="DUF2523"/>
</dbReference>
<dbReference type="Pfam" id="PF10734">
    <property type="entry name" value="DUF2523"/>
    <property type="match status" value="1"/>
</dbReference>
<feature type="transmembrane region" description="Helical" evidence="1">
    <location>
        <begin position="58"/>
        <end position="87"/>
    </location>
</feature>
<name>L0WBP6_9GAMM</name>
<evidence type="ECO:0008006" key="4">
    <source>
        <dbReference type="Google" id="ProtNLM"/>
    </source>
</evidence>
<protein>
    <recommendedName>
        <fullName evidence="4">DUF2523 domain-containing protein</fullName>
    </recommendedName>
</protein>
<evidence type="ECO:0000313" key="2">
    <source>
        <dbReference type="EMBL" id="EKF74203.1"/>
    </source>
</evidence>
<dbReference type="AlphaFoldDB" id="L0WBP6"/>
<proteinExistence type="predicted"/>
<gene>
    <name evidence="2" type="ORF">A11A3_09395</name>
</gene>
<feature type="transmembrane region" description="Helical" evidence="1">
    <location>
        <begin position="12"/>
        <end position="38"/>
    </location>
</feature>
<accession>L0WBP6</accession>
<organism evidence="2 3">
    <name type="scientific">Alcanivorax hongdengensis A-11-3</name>
    <dbReference type="NCBI Taxonomy" id="1177179"/>
    <lineage>
        <taxon>Bacteria</taxon>
        <taxon>Pseudomonadati</taxon>
        <taxon>Pseudomonadota</taxon>
        <taxon>Gammaproteobacteria</taxon>
        <taxon>Oceanospirillales</taxon>
        <taxon>Alcanivoracaceae</taxon>
        <taxon>Alcanivorax</taxon>
    </lineage>
</organism>
<dbReference type="STRING" id="1177179.A11A3_09395"/>
<dbReference type="RefSeq" id="WP_008929057.1">
    <property type="nucleotide sequence ID" value="NZ_AMRJ01000013.1"/>
</dbReference>
<sequence length="108" mass="11089">MSALLRSVGVWLFGSVAGIVARVLVSLGMGTVAYIGITDMANSLVQIVSEKFGAAADFLYLAGMAGFDVFISLIISAHLGLIAWTLAATGFKRISFMAGNPSGDEGGS</sequence>